<proteinExistence type="predicted"/>
<dbReference type="Proteomes" id="UP000228767">
    <property type="component" value="Unassembled WGS sequence"/>
</dbReference>
<sequence>MAVRWIGDEPANMSLSELSAKLAEIGRRPLANFTAGRGVASVELAYYMLENELKVRRILAL</sequence>
<gene>
    <name evidence="1" type="ORF">COV10_03095</name>
</gene>
<comment type="caution">
    <text evidence="1">The sequence shown here is derived from an EMBL/GenBank/DDBJ whole genome shotgun (WGS) entry which is preliminary data.</text>
</comment>
<dbReference type="EMBL" id="PCYI01000019">
    <property type="protein sequence ID" value="PIR44845.1"/>
    <property type="molecule type" value="Genomic_DNA"/>
</dbReference>
<protein>
    <submittedName>
        <fullName evidence="1">Uncharacterized protein</fullName>
    </submittedName>
</protein>
<accession>A0A2H0RGC2</accession>
<evidence type="ECO:0000313" key="1">
    <source>
        <dbReference type="EMBL" id="PIR44845.1"/>
    </source>
</evidence>
<name>A0A2H0RGC2_9BACT</name>
<evidence type="ECO:0000313" key="2">
    <source>
        <dbReference type="Proteomes" id="UP000228767"/>
    </source>
</evidence>
<organism evidence="1 2">
    <name type="scientific">Candidatus Vogelbacteria bacterium CG10_big_fil_rev_8_21_14_0_10_51_16</name>
    <dbReference type="NCBI Taxonomy" id="1975045"/>
    <lineage>
        <taxon>Bacteria</taxon>
        <taxon>Candidatus Vogeliibacteriota</taxon>
    </lineage>
</organism>
<reference evidence="1 2" key="1">
    <citation type="submission" date="2017-09" db="EMBL/GenBank/DDBJ databases">
        <title>Depth-based differentiation of microbial function through sediment-hosted aquifers and enrichment of novel symbionts in the deep terrestrial subsurface.</title>
        <authorList>
            <person name="Probst A.J."/>
            <person name="Ladd B."/>
            <person name="Jarett J.K."/>
            <person name="Geller-Mcgrath D.E."/>
            <person name="Sieber C.M."/>
            <person name="Emerson J.B."/>
            <person name="Anantharaman K."/>
            <person name="Thomas B.C."/>
            <person name="Malmstrom R."/>
            <person name="Stieglmeier M."/>
            <person name="Klingl A."/>
            <person name="Woyke T."/>
            <person name="Ryan C.M."/>
            <person name="Banfield J.F."/>
        </authorList>
    </citation>
    <scope>NUCLEOTIDE SEQUENCE [LARGE SCALE GENOMIC DNA]</scope>
    <source>
        <strain evidence="1">CG10_big_fil_rev_8_21_14_0_10_51_16</strain>
    </source>
</reference>
<dbReference type="AlphaFoldDB" id="A0A2H0RGC2"/>